<dbReference type="Proteomes" id="UP001431209">
    <property type="component" value="Unassembled WGS sequence"/>
</dbReference>
<sequence length="211" mass="24159">MTNQFSQEEIDRLFNNPSQTVTTNIHVTSVEQVIPSTLVVQSLSEQEIDELERQQDIKSLKTTHRHTHVVTPAELDYLMLTIDDGGSHYKNAPNAENLRNNIEEFEELVLTRAKKYSYSFKRSKEREEFGFQHQDYYSRGEWTVLKVGKDNSLLLLESIDKTGGPKTFEVELSQRAAKSSAFKNVLTSGEDVTISDGGDQLQKNFFKPRIL</sequence>
<evidence type="ECO:0000313" key="1">
    <source>
        <dbReference type="EMBL" id="KAL0476892.1"/>
    </source>
</evidence>
<name>A0AAW2YI37_9EUKA</name>
<dbReference type="EMBL" id="JAOPGA020000109">
    <property type="protein sequence ID" value="KAL0476892.1"/>
    <property type="molecule type" value="Genomic_DNA"/>
</dbReference>
<proteinExistence type="predicted"/>
<feature type="non-terminal residue" evidence="1">
    <location>
        <position position="211"/>
    </location>
</feature>
<dbReference type="AlphaFoldDB" id="A0AAW2YI37"/>
<gene>
    <name evidence="1" type="ORF">AKO1_006572</name>
</gene>
<comment type="caution">
    <text evidence="1">The sequence shown here is derived from an EMBL/GenBank/DDBJ whole genome shotgun (WGS) entry which is preliminary data.</text>
</comment>
<organism evidence="1 2">
    <name type="scientific">Acrasis kona</name>
    <dbReference type="NCBI Taxonomy" id="1008807"/>
    <lineage>
        <taxon>Eukaryota</taxon>
        <taxon>Discoba</taxon>
        <taxon>Heterolobosea</taxon>
        <taxon>Tetramitia</taxon>
        <taxon>Eutetramitia</taxon>
        <taxon>Acrasidae</taxon>
        <taxon>Acrasis</taxon>
    </lineage>
</organism>
<reference evidence="1 2" key="1">
    <citation type="submission" date="2024-03" db="EMBL/GenBank/DDBJ databases">
        <title>The Acrasis kona genome and developmental transcriptomes reveal deep origins of eukaryotic multicellular pathways.</title>
        <authorList>
            <person name="Sheikh S."/>
            <person name="Fu C.-J."/>
            <person name="Brown M.W."/>
            <person name="Baldauf S.L."/>
        </authorList>
    </citation>
    <scope>NUCLEOTIDE SEQUENCE [LARGE SCALE GENOMIC DNA]</scope>
    <source>
        <strain evidence="1 2">ATCC MYA-3509</strain>
    </source>
</reference>
<protein>
    <submittedName>
        <fullName evidence="1">Eno</fullName>
    </submittedName>
</protein>
<accession>A0AAW2YI37</accession>
<evidence type="ECO:0000313" key="2">
    <source>
        <dbReference type="Proteomes" id="UP001431209"/>
    </source>
</evidence>
<keyword evidence="2" id="KW-1185">Reference proteome</keyword>